<keyword evidence="5" id="KW-0677">Repeat</keyword>
<dbReference type="InterPro" id="IPR000719">
    <property type="entry name" value="Prot_kinase_dom"/>
</dbReference>
<dbReference type="FunFam" id="3.30.200.20:FF:000661">
    <property type="entry name" value="Serine-threonine protein kinase plant-type"/>
    <property type="match status" value="1"/>
</dbReference>
<dbReference type="AlphaFoldDB" id="A0AAD2ABP5"/>
<dbReference type="Gene3D" id="3.80.10.10">
    <property type="entry name" value="Ribonuclease Inhibitor"/>
    <property type="match status" value="2"/>
</dbReference>
<organism evidence="11 12">
    <name type="scientific">Fraxinus pennsylvanica</name>
    <dbReference type="NCBI Taxonomy" id="56036"/>
    <lineage>
        <taxon>Eukaryota</taxon>
        <taxon>Viridiplantae</taxon>
        <taxon>Streptophyta</taxon>
        <taxon>Embryophyta</taxon>
        <taxon>Tracheophyta</taxon>
        <taxon>Spermatophyta</taxon>
        <taxon>Magnoliopsida</taxon>
        <taxon>eudicotyledons</taxon>
        <taxon>Gunneridae</taxon>
        <taxon>Pentapetalae</taxon>
        <taxon>asterids</taxon>
        <taxon>lamiids</taxon>
        <taxon>Lamiales</taxon>
        <taxon>Oleaceae</taxon>
        <taxon>Oleeae</taxon>
        <taxon>Fraxinus</taxon>
    </lineage>
</organism>
<evidence type="ECO:0000256" key="8">
    <source>
        <dbReference type="ARBA" id="ARBA00023180"/>
    </source>
</evidence>
<keyword evidence="3" id="KW-0433">Leucine-rich repeat</keyword>
<dbReference type="FunFam" id="3.80.10.10:FF:000111">
    <property type="entry name" value="LRR receptor-like serine/threonine-protein kinase ERECTA"/>
    <property type="match status" value="1"/>
</dbReference>
<keyword evidence="12" id="KW-1185">Reference proteome</keyword>
<keyword evidence="4 9" id="KW-0812">Transmembrane</keyword>
<dbReference type="GO" id="GO:0051707">
    <property type="term" value="P:response to other organism"/>
    <property type="evidence" value="ECO:0007669"/>
    <property type="project" value="UniProtKB-ARBA"/>
</dbReference>
<evidence type="ECO:0000256" key="9">
    <source>
        <dbReference type="SAM" id="Phobius"/>
    </source>
</evidence>
<dbReference type="Proteomes" id="UP000834106">
    <property type="component" value="Chromosome 20"/>
</dbReference>
<feature type="domain" description="Protein kinase" evidence="10">
    <location>
        <begin position="153"/>
        <end position="489"/>
    </location>
</feature>
<proteinExistence type="inferred from homology"/>
<dbReference type="InterPro" id="IPR055414">
    <property type="entry name" value="LRR_R13L4/SHOC2-like"/>
</dbReference>
<dbReference type="PROSITE" id="PS51450">
    <property type="entry name" value="LRR"/>
    <property type="match status" value="1"/>
</dbReference>
<evidence type="ECO:0000256" key="3">
    <source>
        <dbReference type="ARBA" id="ARBA00022614"/>
    </source>
</evidence>
<reference evidence="11" key="1">
    <citation type="submission" date="2023-05" db="EMBL/GenBank/DDBJ databases">
        <authorList>
            <person name="Huff M."/>
        </authorList>
    </citation>
    <scope>NUCLEOTIDE SEQUENCE</scope>
</reference>
<dbReference type="InterPro" id="IPR003591">
    <property type="entry name" value="Leu-rich_rpt_typical-subtyp"/>
</dbReference>
<comment type="similarity">
    <text evidence="2">Belongs to the RLP family.</text>
</comment>
<dbReference type="InterPro" id="IPR051809">
    <property type="entry name" value="Plant_receptor-like_S/T_kinase"/>
</dbReference>
<dbReference type="GO" id="GO:0005524">
    <property type="term" value="F:ATP binding"/>
    <property type="evidence" value="ECO:0007669"/>
    <property type="project" value="InterPro"/>
</dbReference>
<gene>
    <name evidence="11" type="ORF">FPE_LOCUS31829</name>
</gene>
<dbReference type="GO" id="GO:0006952">
    <property type="term" value="P:defense response"/>
    <property type="evidence" value="ECO:0007669"/>
    <property type="project" value="UniProtKB-ARBA"/>
</dbReference>
<name>A0AAD2ABP5_9LAMI</name>
<dbReference type="Pfam" id="PF00560">
    <property type="entry name" value="LRR_1"/>
    <property type="match status" value="1"/>
</dbReference>
<keyword evidence="7 9" id="KW-0472">Membrane</keyword>
<keyword evidence="8" id="KW-0325">Glycoprotein</keyword>
<dbReference type="PANTHER" id="PTHR27008:SF585">
    <property type="entry name" value="PROTEIN KINASE DOMAIN-CONTAINING PROTEIN"/>
    <property type="match status" value="1"/>
</dbReference>
<dbReference type="SMART" id="SM00369">
    <property type="entry name" value="LRR_TYP"/>
    <property type="match status" value="5"/>
</dbReference>
<dbReference type="PROSITE" id="PS50011">
    <property type="entry name" value="PROTEIN_KINASE_DOM"/>
    <property type="match status" value="1"/>
</dbReference>
<dbReference type="PANTHER" id="PTHR27008">
    <property type="entry name" value="OS04G0122200 PROTEIN"/>
    <property type="match status" value="1"/>
</dbReference>
<dbReference type="InterPro" id="IPR001611">
    <property type="entry name" value="Leu-rich_rpt"/>
</dbReference>
<dbReference type="GO" id="GO:0004672">
    <property type="term" value="F:protein kinase activity"/>
    <property type="evidence" value="ECO:0007669"/>
    <property type="project" value="InterPro"/>
</dbReference>
<accession>A0AAD2ABP5</accession>
<feature type="transmembrane region" description="Helical" evidence="9">
    <location>
        <begin position="209"/>
        <end position="228"/>
    </location>
</feature>
<dbReference type="Gene3D" id="3.30.200.20">
    <property type="entry name" value="Phosphorylase Kinase, domain 1"/>
    <property type="match status" value="1"/>
</dbReference>
<dbReference type="SUPFAM" id="SSF56112">
    <property type="entry name" value="Protein kinase-like (PK-like)"/>
    <property type="match status" value="1"/>
</dbReference>
<dbReference type="SUPFAM" id="SSF52058">
    <property type="entry name" value="L domain-like"/>
    <property type="match status" value="2"/>
</dbReference>
<dbReference type="Pfam" id="PF23598">
    <property type="entry name" value="LRR_14"/>
    <property type="match status" value="1"/>
</dbReference>
<dbReference type="Pfam" id="PF00069">
    <property type="entry name" value="Pkinase"/>
    <property type="match status" value="2"/>
</dbReference>
<evidence type="ECO:0000256" key="1">
    <source>
        <dbReference type="ARBA" id="ARBA00004167"/>
    </source>
</evidence>
<comment type="subcellular location">
    <subcellularLocation>
        <location evidence="1">Membrane</location>
        <topology evidence="1">Single-pass membrane protein</topology>
    </subcellularLocation>
</comment>
<evidence type="ECO:0000256" key="2">
    <source>
        <dbReference type="ARBA" id="ARBA00009592"/>
    </source>
</evidence>
<evidence type="ECO:0000259" key="10">
    <source>
        <dbReference type="PROSITE" id="PS50011"/>
    </source>
</evidence>
<dbReference type="EMBL" id="OU503055">
    <property type="protein sequence ID" value="CAI9784399.1"/>
    <property type="molecule type" value="Genomic_DNA"/>
</dbReference>
<dbReference type="GO" id="GO:0016020">
    <property type="term" value="C:membrane"/>
    <property type="evidence" value="ECO:0007669"/>
    <property type="project" value="UniProtKB-SubCell"/>
</dbReference>
<dbReference type="InterPro" id="IPR032675">
    <property type="entry name" value="LRR_dom_sf"/>
</dbReference>
<evidence type="ECO:0000256" key="5">
    <source>
        <dbReference type="ARBA" id="ARBA00022737"/>
    </source>
</evidence>
<evidence type="ECO:0000313" key="11">
    <source>
        <dbReference type="EMBL" id="CAI9784399.1"/>
    </source>
</evidence>
<dbReference type="Gene3D" id="1.10.510.10">
    <property type="entry name" value="Transferase(Phosphotransferase) domain 1"/>
    <property type="match status" value="1"/>
</dbReference>
<sequence>MVNLYRLDLRNNQLSEQLPGCLGNISSLRNIHLDYNGLTSTIPSTLWSNKEIQILALSHNLLIGSLSQEIGSLKSLRELHLSGNKISGDIPTTIGQLQSLINLTLSNNRLHGPIPDSFGDLKELEYLDLSDNILSGLIPKSLESLEYLKYFNVSFNKLSGEIPNGGLFKNLTRDSFVGNGELCGASRFMVMACKSNTSKSSSKTRNLKYILPPCALVACIVIITVWFVRCNRNKPLPTQSSFPIALAVKRVSYYEVLSATNNFDEENLIGRGSIGSVYKGLFSDGIIAAIKVFNLDVEGAVKSFDTECSILCNIRHRNLVKVITCCSNLDLKALVLEYMPKGNLSIDFGISKLLKEDQRISVTKTLGTIGYMAPEYGSTGLISTMVDVYSYGIILMETFTKRKPTDAIFEGELTMRRWVIESFPDAIMQIVDIDVVNEVEENIRSKERCITSIMGLALECTSDLPEERLNMKDVLTRLKEIKTEFHPGITTRFAPEISSMKSFRALYLSGNQFSSDISSTIGYQQSCLIADSSNMKELQYLGLSNNNIYVLVWYTRASSPTWIVAAIKVSDLDMEGALDSFDAGCQIMCNIHYRNLVKIVDVDVLNQDEENVKAKESYFKSIMRLALECIADLAEKTFNMEHVVIRLKKIKSEVFSSISKTEQDKRSVWIH</sequence>
<evidence type="ECO:0000313" key="12">
    <source>
        <dbReference type="Proteomes" id="UP000834106"/>
    </source>
</evidence>
<evidence type="ECO:0000256" key="7">
    <source>
        <dbReference type="ARBA" id="ARBA00023136"/>
    </source>
</evidence>
<evidence type="ECO:0000256" key="4">
    <source>
        <dbReference type="ARBA" id="ARBA00022692"/>
    </source>
</evidence>
<protein>
    <recommendedName>
        <fullName evidence="10">Protein kinase domain-containing protein</fullName>
    </recommendedName>
</protein>
<keyword evidence="6 9" id="KW-1133">Transmembrane helix</keyword>
<evidence type="ECO:0000256" key="6">
    <source>
        <dbReference type="ARBA" id="ARBA00022989"/>
    </source>
</evidence>
<dbReference type="InterPro" id="IPR011009">
    <property type="entry name" value="Kinase-like_dom_sf"/>
</dbReference>